<keyword evidence="1" id="KW-0812">Transmembrane</keyword>
<accession>A0A2U3LRU8</accession>
<evidence type="ECO:0000256" key="1">
    <source>
        <dbReference type="SAM" id="Phobius"/>
    </source>
</evidence>
<reference evidence="3" key="1">
    <citation type="submission" date="2018-02" db="EMBL/GenBank/DDBJ databases">
        <authorList>
            <person name="Hausmann B."/>
        </authorList>
    </citation>
    <scope>NUCLEOTIDE SEQUENCE [LARGE SCALE GENOMIC DNA]</scope>
    <source>
        <strain evidence="3">Peat soil MAG SbF1</strain>
    </source>
</reference>
<evidence type="ECO:0000313" key="3">
    <source>
        <dbReference type="Proteomes" id="UP000238916"/>
    </source>
</evidence>
<sequence length="49" mass="5586">MLTIFSITRKTIPVITKLSNTKKELALARANPHLTCFTFLTFLILSYLT</sequence>
<keyword evidence="1" id="KW-1133">Transmembrane helix</keyword>
<dbReference type="AlphaFoldDB" id="A0A2U3LRU8"/>
<name>A0A2U3LRU8_9FIRM</name>
<proteinExistence type="predicted"/>
<gene>
    <name evidence="2" type="ORF">SBF1_7650002</name>
</gene>
<protein>
    <submittedName>
        <fullName evidence="2">Uncharacterized protein</fullName>
    </submittedName>
</protein>
<evidence type="ECO:0000313" key="2">
    <source>
        <dbReference type="EMBL" id="SPF54544.1"/>
    </source>
</evidence>
<dbReference type="Proteomes" id="UP000238916">
    <property type="component" value="Unassembled WGS sequence"/>
</dbReference>
<feature type="transmembrane region" description="Helical" evidence="1">
    <location>
        <begin position="30"/>
        <end position="48"/>
    </location>
</feature>
<dbReference type="EMBL" id="OMOF01000740">
    <property type="protein sequence ID" value="SPF54544.1"/>
    <property type="molecule type" value="Genomic_DNA"/>
</dbReference>
<keyword evidence="1" id="KW-0472">Membrane</keyword>
<organism evidence="2 3">
    <name type="scientific">Candidatus Desulfosporosinus infrequens</name>
    <dbReference type="NCBI Taxonomy" id="2043169"/>
    <lineage>
        <taxon>Bacteria</taxon>
        <taxon>Bacillati</taxon>
        <taxon>Bacillota</taxon>
        <taxon>Clostridia</taxon>
        <taxon>Eubacteriales</taxon>
        <taxon>Desulfitobacteriaceae</taxon>
        <taxon>Desulfosporosinus</taxon>
    </lineage>
</organism>